<sequence length="789" mass="90112">MDVSSVYGPNILGTKLANSDIQASNEEAERTFSKVIRPEQWSPWKSFGKLLDEAVLEMGWQERYSLLRDIVSEYGKEKKGYLTLDEFLNILNDNPITDEQYRSIFYNLMDRNQDGVVNEVEFTSGMLSLSPLAKNDPKTSIGQLRLQFIFLYYDTDRNGLLNLNELKRMIIHISSIRSLARKTISMSDSKAREYAIHLIAHYDGVFGFNAFYNSVKNNILKGTGWLLRTRLDLVDFINGSVDDQRQFPNNSTNALQLSKPSPKNHIQSFSSQSFNRDIASMDLVEQRQCSTFLERGLGCGPNLTFFEAIKNQKEAKINSMGILDIFPNSPQNQVFQSLEQRVIDYYMNVLTNIGIDSDLEEKMYINNVLNHLEIMNLCDRVVQIIRNENSLIEVDGSCSSRIFGGIHGQLIDLLHFFEHFSWPHFHRGDILSMKYIFLGDYVDQGKFSLEVISILFSLKIMFPDKVFLLRGNHEDAYINSIYGFRLECKQKFGVNGDIIWERINDAFEFLSISALIDNNVLCIHSGIGRDVKKVDHLSNIPKPIHVRSEELLKSSDFYSTRIPEIDRQILECLWSNVSEMADVEKSVNRQIDETDAERSREVYTIEKDIYSYDSYYIKDFMDRNSIKLIIETSDYCKDGYGYNANGRVISLISTTNFCNRLCNDAAALVITRGIGNELIQYNQIIKYQDIDNSFGWMDQVNPVQSQSYVKGKPNSVKIEAFGENCRLRAASKKNPMPSLGIGRAPNSSSTLNYSPSPKSSTVLINTDEKPITPSKILNLHGKPVNLTAF</sequence>
<dbReference type="PROSITE" id="PS00125">
    <property type="entry name" value="SER_THR_PHOSPHATASE"/>
    <property type="match status" value="1"/>
</dbReference>
<dbReference type="Gene3D" id="1.10.238.10">
    <property type="entry name" value="EF-hand"/>
    <property type="match status" value="1"/>
</dbReference>
<dbReference type="PRINTS" id="PR00114">
    <property type="entry name" value="STPHPHTASE"/>
</dbReference>
<dbReference type="InterPro" id="IPR004843">
    <property type="entry name" value="Calcineurin-like_PHP"/>
</dbReference>
<dbReference type="PROSITE" id="PS50222">
    <property type="entry name" value="EF_HAND_2"/>
    <property type="match status" value="2"/>
</dbReference>
<dbReference type="AlphaFoldDB" id="A0A9D5DGH0"/>
<dbReference type="EMBL" id="JAPCXC010000059">
    <property type="protein sequence ID" value="KAJ1607337.1"/>
    <property type="molecule type" value="Genomic_DNA"/>
</dbReference>
<dbReference type="InterPro" id="IPR011992">
    <property type="entry name" value="EF-hand-dom_pair"/>
</dbReference>
<protein>
    <recommendedName>
        <fullName evidence="3">Serine/threonine-protein phosphatase</fullName>
        <ecNumber evidence="3">3.1.3.16</ecNumber>
    </recommendedName>
</protein>
<dbReference type="PROSITE" id="PS00018">
    <property type="entry name" value="EF_HAND_1"/>
    <property type="match status" value="2"/>
</dbReference>
<proteinExistence type="inferred from homology"/>
<feature type="compositionally biased region" description="Polar residues" evidence="4">
    <location>
        <begin position="745"/>
        <end position="759"/>
    </location>
</feature>
<dbReference type="GO" id="GO:0005634">
    <property type="term" value="C:nucleus"/>
    <property type="evidence" value="ECO:0007669"/>
    <property type="project" value="TreeGrafter"/>
</dbReference>
<dbReference type="PANTHER" id="PTHR11668:SF509">
    <property type="entry name" value="SERINE_THREONINE-PROTEIN PHOSPHATASE"/>
    <property type="match status" value="1"/>
</dbReference>
<reference evidence="6" key="1">
    <citation type="submission" date="2022-10" db="EMBL/GenBank/DDBJ databases">
        <title>Adaptive evolution leads to modifications in subtelomeric GC content in a zoonotic Cryptosporidium species.</title>
        <authorList>
            <person name="Li J."/>
            <person name="Feng Y."/>
            <person name="Xiao L."/>
        </authorList>
    </citation>
    <scope>NUCLEOTIDE SEQUENCE</scope>
    <source>
        <strain evidence="6">33844</strain>
    </source>
</reference>
<keyword evidence="2" id="KW-0106">Calcium</keyword>
<dbReference type="SMART" id="SM00156">
    <property type="entry name" value="PP2Ac"/>
    <property type="match status" value="1"/>
</dbReference>
<dbReference type="SUPFAM" id="SSF56300">
    <property type="entry name" value="Metallo-dependent phosphatases"/>
    <property type="match status" value="1"/>
</dbReference>
<dbReference type="SMART" id="SM00054">
    <property type="entry name" value="EFh"/>
    <property type="match status" value="3"/>
</dbReference>
<evidence type="ECO:0000313" key="6">
    <source>
        <dbReference type="EMBL" id="KAJ1607337.1"/>
    </source>
</evidence>
<dbReference type="GO" id="GO:0005509">
    <property type="term" value="F:calcium ion binding"/>
    <property type="evidence" value="ECO:0007669"/>
    <property type="project" value="InterPro"/>
</dbReference>
<comment type="similarity">
    <text evidence="1 3">Belongs to the PPP phosphatase family.</text>
</comment>
<evidence type="ECO:0000256" key="2">
    <source>
        <dbReference type="ARBA" id="ARBA00022837"/>
    </source>
</evidence>
<dbReference type="InterPro" id="IPR002048">
    <property type="entry name" value="EF_hand_dom"/>
</dbReference>
<dbReference type="InterPro" id="IPR006186">
    <property type="entry name" value="Ser/Thr-sp_prot-phosphatase"/>
</dbReference>
<dbReference type="SUPFAM" id="SSF47473">
    <property type="entry name" value="EF-hand"/>
    <property type="match status" value="1"/>
</dbReference>
<keyword evidence="3" id="KW-0378">Hydrolase</keyword>
<dbReference type="OrthoDB" id="6513042at2759"/>
<organism evidence="6">
    <name type="scientific">Cryptosporidium canis</name>
    <dbReference type="NCBI Taxonomy" id="195482"/>
    <lineage>
        <taxon>Eukaryota</taxon>
        <taxon>Sar</taxon>
        <taxon>Alveolata</taxon>
        <taxon>Apicomplexa</taxon>
        <taxon>Conoidasida</taxon>
        <taxon>Coccidia</taxon>
        <taxon>Eucoccidiorida</taxon>
        <taxon>Eimeriorina</taxon>
        <taxon>Cryptosporidiidae</taxon>
        <taxon>Cryptosporidium</taxon>
    </lineage>
</organism>
<dbReference type="InterPro" id="IPR018247">
    <property type="entry name" value="EF_Hand_1_Ca_BS"/>
</dbReference>
<comment type="catalytic activity">
    <reaction evidence="3">
        <text>O-phospho-L-threonyl-[protein] + H2O = L-threonyl-[protein] + phosphate</text>
        <dbReference type="Rhea" id="RHEA:47004"/>
        <dbReference type="Rhea" id="RHEA-COMP:11060"/>
        <dbReference type="Rhea" id="RHEA-COMP:11605"/>
        <dbReference type="ChEBI" id="CHEBI:15377"/>
        <dbReference type="ChEBI" id="CHEBI:30013"/>
        <dbReference type="ChEBI" id="CHEBI:43474"/>
        <dbReference type="ChEBI" id="CHEBI:61977"/>
        <dbReference type="EC" id="3.1.3.16"/>
    </reaction>
</comment>
<feature type="domain" description="EF-hand" evidence="5">
    <location>
        <begin position="96"/>
        <end position="132"/>
    </location>
</feature>
<dbReference type="Proteomes" id="UP001067231">
    <property type="component" value="Unassembled WGS sequence"/>
</dbReference>
<dbReference type="PANTHER" id="PTHR11668">
    <property type="entry name" value="SERINE/THREONINE PROTEIN PHOSPHATASE"/>
    <property type="match status" value="1"/>
</dbReference>
<dbReference type="Pfam" id="PF00149">
    <property type="entry name" value="Metallophos"/>
    <property type="match status" value="1"/>
</dbReference>
<dbReference type="EC" id="3.1.3.16" evidence="3"/>
<dbReference type="InterPro" id="IPR050341">
    <property type="entry name" value="PP1_catalytic_subunit"/>
</dbReference>
<evidence type="ECO:0000259" key="5">
    <source>
        <dbReference type="PROSITE" id="PS50222"/>
    </source>
</evidence>
<accession>A0A9D5DGH0</accession>
<feature type="region of interest" description="Disordered" evidence="4">
    <location>
        <begin position="734"/>
        <end position="759"/>
    </location>
</feature>
<dbReference type="InterPro" id="IPR029052">
    <property type="entry name" value="Metallo-depent_PP-like"/>
</dbReference>
<feature type="domain" description="EF-hand" evidence="5">
    <location>
        <begin position="141"/>
        <end position="176"/>
    </location>
</feature>
<dbReference type="GO" id="GO:0005737">
    <property type="term" value="C:cytoplasm"/>
    <property type="evidence" value="ECO:0007669"/>
    <property type="project" value="TreeGrafter"/>
</dbReference>
<evidence type="ECO:0000256" key="4">
    <source>
        <dbReference type="SAM" id="MobiDB-lite"/>
    </source>
</evidence>
<dbReference type="Gene3D" id="3.60.21.10">
    <property type="match status" value="1"/>
</dbReference>
<gene>
    <name evidence="6" type="ORF">OJ253_2409</name>
</gene>
<evidence type="ECO:0000256" key="1">
    <source>
        <dbReference type="ARBA" id="ARBA00008294"/>
    </source>
</evidence>
<evidence type="ECO:0000256" key="3">
    <source>
        <dbReference type="RuleBase" id="RU004273"/>
    </source>
</evidence>
<name>A0A9D5DGH0_9CRYT</name>
<comment type="caution">
    <text evidence="6">The sequence shown here is derived from an EMBL/GenBank/DDBJ whole genome shotgun (WGS) entry which is preliminary data.</text>
</comment>
<dbReference type="GO" id="GO:0004722">
    <property type="term" value="F:protein serine/threonine phosphatase activity"/>
    <property type="evidence" value="ECO:0007669"/>
    <property type="project" value="UniProtKB-EC"/>
</dbReference>